<protein>
    <submittedName>
        <fullName evidence="2">Uncharacterized protein</fullName>
    </submittedName>
</protein>
<proteinExistence type="predicted"/>
<reference evidence="2 3" key="1">
    <citation type="submission" date="2019-10" db="EMBL/GenBank/DDBJ databases">
        <authorList>
            <person name="Wolf R A."/>
        </authorList>
    </citation>
    <scope>NUCLEOTIDE SEQUENCE [LARGE SCALE GENOMIC DNA]</scope>
    <source>
        <strain evidence="2">Collinsella_aerofaciens_MC2</strain>
    </source>
</reference>
<dbReference type="EMBL" id="CABWIE010000010">
    <property type="protein sequence ID" value="VWL91838.1"/>
    <property type="molecule type" value="Genomic_DNA"/>
</dbReference>
<name>A0A5K1ISU0_9ACTN</name>
<accession>A0A5K1ISU0</accession>
<organism evidence="2 3">
    <name type="scientific">Collinsella aerofaciens</name>
    <dbReference type="NCBI Taxonomy" id="74426"/>
    <lineage>
        <taxon>Bacteria</taxon>
        <taxon>Bacillati</taxon>
        <taxon>Actinomycetota</taxon>
        <taxon>Coriobacteriia</taxon>
        <taxon>Coriobacteriales</taxon>
        <taxon>Coriobacteriaceae</taxon>
        <taxon>Collinsella</taxon>
    </lineage>
</organism>
<dbReference type="AlphaFoldDB" id="A0A5K1ISU0"/>
<sequence>MSRFGIVALLVFILLSIGDGGSRRDDASLGRDARLSLCSLNNFCTRMRELSRPEHRTQIGPAAGVTKRRERDDNHRNNDRDRNIAMPACGIEAATASSATANEAERSIVLEL</sequence>
<evidence type="ECO:0000313" key="2">
    <source>
        <dbReference type="EMBL" id="VWL91838.1"/>
    </source>
</evidence>
<evidence type="ECO:0000256" key="1">
    <source>
        <dbReference type="SAM" id="MobiDB-lite"/>
    </source>
</evidence>
<evidence type="ECO:0000313" key="3">
    <source>
        <dbReference type="Proteomes" id="UP000361836"/>
    </source>
</evidence>
<feature type="compositionally biased region" description="Basic and acidic residues" evidence="1">
    <location>
        <begin position="67"/>
        <end position="83"/>
    </location>
</feature>
<keyword evidence="3" id="KW-1185">Reference proteome</keyword>
<dbReference type="Proteomes" id="UP000361836">
    <property type="component" value="Unassembled WGS sequence"/>
</dbReference>
<gene>
    <name evidence="2" type="ORF">KCJAJFAP_02042</name>
</gene>
<feature type="region of interest" description="Disordered" evidence="1">
    <location>
        <begin position="51"/>
        <end position="85"/>
    </location>
</feature>